<dbReference type="PANTHER" id="PTHR13068">
    <property type="entry name" value="CGI-12 PROTEIN-RELATED"/>
    <property type="match status" value="1"/>
</dbReference>
<dbReference type="OrthoDB" id="714983at2759"/>
<dbReference type="AlphaFoldDB" id="A0A6G1BN42"/>
<comment type="similarity">
    <text evidence="1">Belongs to the mTERF family.</text>
</comment>
<keyword evidence="2" id="KW-0804">Transcription</keyword>
<dbReference type="GO" id="GO:0003676">
    <property type="term" value="F:nucleic acid binding"/>
    <property type="evidence" value="ECO:0007669"/>
    <property type="project" value="InterPro"/>
</dbReference>
<keyword evidence="2" id="KW-0806">Transcription termination</keyword>
<evidence type="ECO:0000313" key="5">
    <source>
        <dbReference type="Proteomes" id="UP000479710"/>
    </source>
</evidence>
<dbReference type="EMBL" id="SPHZ02000012">
    <property type="protein sequence ID" value="KAF0888813.1"/>
    <property type="molecule type" value="Genomic_DNA"/>
</dbReference>
<dbReference type="PANTHER" id="PTHR13068:SF102">
    <property type="entry name" value="OS11G0246100 PROTEIN"/>
    <property type="match status" value="1"/>
</dbReference>
<evidence type="ECO:0000256" key="3">
    <source>
        <dbReference type="ARBA" id="ARBA00022946"/>
    </source>
</evidence>
<evidence type="ECO:0000313" key="4">
    <source>
        <dbReference type="EMBL" id="KAF0888813.1"/>
    </source>
</evidence>
<keyword evidence="5" id="KW-1185">Reference proteome</keyword>
<protein>
    <submittedName>
        <fullName evidence="4">Uncharacterized protein</fullName>
    </submittedName>
</protein>
<accession>A0A6G1BN42</accession>
<evidence type="ECO:0000256" key="1">
    <source>
        <dbReference type="ARBA" id="ARBA00007692"/>
    </source>
</evidence>
<dbReference type="InterPro" id="IPR003690">
    <property type="entry name" value="MTERF"/>
</dbReference>
<keyword evidence="3" id="KW-0809">Transit peptide</keyword>
<evidence type="ECO:0000256" key="2">
    <source>
        <dbReference type="ARBA" id="ARBA00022472"/>
    </source>
</evidence>
<dbReference type="InterPro" id="IPR038538">
    <property type="entry name" value="MTERF_sf"/>
</dbReference>
<sequence length="193" mass="20885">MLHIFRAAAAHLSSSSSLHLSRRLLSTAARSAATVTLFSVEEYLVATSGLTAAQALGASKKLSHLKSPTKPDAMVGLFLGVSLSHADLAAVVAADPLLLCARVHNVARRFHSLRYRVGLWDAEIARFLLAGGAMGLRRCDIAPRLEFWIRFTGSFDKLLPALKGNNKMLMSDLDRVGREAEHRAAPGVRTKCL</sequence>
<gene>
    <name evidence="4" type="ORF">E2562_017808</name>
</gene>
<proteinExistence type="inferred from homology"/>
<dbReference type="Gene3D" id="1.25.70.10">
    <property type="entry name" value="Transcription termination factor 3, mitochondrial"/>
    <property type="match status" value="1"/>
</dbReference>
<dbReference type="Proteomes" id="UP000479710">
    <property type="component" value="Unassembled WGS sequence"/>
</dbReference>
<name>A0A6G1BN42_9ORYZ</name>
<organism evidence="4 5">
    <name type="scientific">Oryza meyeriana var. granulata</name>
    <dbReference type="NCBI Taxonomy" id="110450"/>
    <lineage>
        <taxon>Eukaryota</taxon>
        <taxon>Viridiplantae</taxon>
        <taxon>Streptophyta</taxon>
        <taxon>Embryophyta</taxon>
        <taxon>Tracheophyta</taxon>
        <taxon>Spermatophyta</taxon>
        <taxon>Magnoliopsida</taxon>
        <taxon>Liliopsida</taxon>
        <taxon>Poales</taxon>
        <taxon>Poaceae</taxon>
        <taxon>BOP clade</taxon>
        <taxon>Oryzoideae</taxon>
        <taxon>Oryzeae</taxon>
        <taxon>Oryzinae</taxon>
        <taxon>Oryza</taxon>
        <taxon>Oryza meyeriana</taxon>
    </lineage>
</organism>
<comment type="caution">
    <text evidence="4">The sequence shown here is derived from an EMBL/GenBank/DDBJ whole genome shotgun (WGS) entry which is preliminary data.</text>
</comment>
<keyword evidence="2" id="KW-0805">Transcription regulation</keyword>
<reference evidence="4 5" key="1">
    <citation type="submission" date="2019-11" db="EMBL/GenBank/DDBJ databases">
        <title>Whole genome sequence of Oryza granulata.</title>
        <authorList>
            <person name="Li W."/>
        </authorList>
    </citation>
    <scope>NUCLEOTIDE SEQUENCE [LARGE SCALE GENOMIC DNA]</scope>
    <source>
        <strain evidence="5">cv. Menghai</strain>
        <tissue evidence="4">Leaf</tissue>
    </source>
</reference>
<dbReference type="GO" id="GO:0006353">
    <property type="term" value="P:DNA-templated transcription termination"/>
    <property type="evidence" value="ECO:0007669"/>
    <property type="project" value="UniProtKB-KW"/>
</dbReference>